<sequence length="35" mass="3805">ESIRSLKRSDASDAIVDILLTVICDQGAKIKEFGI</sequence>
<feature type="non-terminal residue" evidence="1">
    <location>
        <position position="1"/>
    </location>
</feature>
<accession>A0A0F9DIT4</accession>
<protein>
    <submittedName>
        <fullName evidence="1">Uncharacterized protein</fullName>
    </submittedName>
</protein>
<comment type="caution">
    <text evidence="1">The sequence shown here is derived from an EMBL/GenBank/DDBJ whole genome shotgun (WGS) entry which is preliminary data.</text>
</comment>
<gene>
    <name evidence="1" type="ORF">LCGC14_2193660</name>
</gene>
<dbReference type="AlphaFoldDB" id="A0A0F9DIT4"/>
<proteinExistence type="predicted"/>
<name>A0A0F9DIT4_9ZZZZ</name>
<reference evidence="1" key="1">
    <citation type="journal article" date="2015" name="Nature">
        <title>Complex archaea that bridge the gap between prokaryotes and eukaryotes.</title>
        <authorList>
            <person name="Spang A."/>
            <person name="Saw J.H."/>
            <person name="Jorgensen S.L."/>
            <person name="Zaremba-Niedzwiedzka K."/>
            <person name="Martijn J."/>
            <person name="Lind A.E."/>
            <person name="van Eijk R."/>
            <person name="Schleper C."/>
            <person name="Guy L."/>
            <person name="Ettema T.J."/>
        </authorList>
    </citation>
    <scope>NUCLEOTIDE SEQUENCE</scope>
</reference>
<organism evidence="1">
    <name type="scientific">marine sediment metagenome</name>
    <dbReference type="NCBI Taxonomy" id="412755"/>
    <lineage>
        <taxon>unclassified sequences</taxon>
        <taxon>metagenomes</taxon>
        <taxon>ecological metagenomes</taxon>
    </lineage>
</organism>
<evidence type="ECO:0000313" key="1">
    <source>
        <dbReference type="EMBL" id="KKL61598.1"/>
    </source>
</evidence>
<dbReference type="EMBL" id="LAZR01028770">
    <property type="protein sequence ID" value="KKL61598.1"/>
    <property type="molecule type" value="Genomic_DNA"/>
</dbReference>